<dbReference type="CDD" id="cd01189">
    <property type="entry name" value="INT_ICEBs1_C_like"/>
    <property type="match status" value="1"/>
</dbReference>
<protein>
    <submittedName>
        <fullName evidence="5">Tyrosine-type recombinase/integrase</fullName>
    </submittedName>
</protein>
<dbReference type="InterPro" id="IPR011010">
    <property type="entry name" value="DNA_brk_join_enz"/>
</dbReference>
<comment type="caution">
    <text evidence="5">The sequence shown here is derived from an EMBL/GenBank/DDBJ whole genome shotgun (WGS) entry which is preliminary data.</text>
</comment>
<dbReference type="RefSeq" id="WP_197408969.1">
    <property type="nucleotide sequence ID" value="NZ_JBHSQC010000025.1"/>
</dbReference>
<evidence type="ECO:0000313" key="6">
    <source>
        <dbReference type="Proteomes" id="UP001597285"/>
    </source>
</evidence>
<dbReference type="PANTHER" id="PTHR30349">
    <property type="entry name" value="PHAGE INTEGRASE-RELATED"/>
    <property type="match status" value="1"/>
</dbReference>
<evidence type="ECO:0000256" key="1">
    <source>
        <dbReference type="ARBA" id="ARBA00008857"/>
    </source>
</evidence>
<keyword evidence="3" id="KW-0233">DNA recombination</keyword>
<dbReference type="SUPFAM" id="SSF56349">
    <property type="entry name" value="DNA breaking-rejoining enzymes"/>
    <property type="match status" value="1"/>
</dbReference>
<name>A0ABW4NNM7_9LACT</name>
<dbReference type="InterPro" id="IPR010998">
    <property type="entry name" value="Integrase_recombinase_N"/>
</dbReference>
<sequence>MEILENGKFKYIERYEDPKTKNYRKKSTTMNSNSRRAWNEAQRILNAKIEAALTESKKEQTTGFVDNEKLFSETLDEWFYIFVHKPNGHPPKGSTVSNYSYIIGLMKNKYMIDEMDYKVKNMDFNDVQKVYDRLFHEYNFSIKYIEKFKLIIHATFNHAYKNKYIKNLDPLTLSKIPTPIRTIESMEAESIPQYLEKEELEALLDRTKKMNVGYYSVFYVQAYTGLRIGECLALQEKDVEGALLHVKGTYDNVTKSPTRGEKTIPKTKKSFRSVDISQGVIDCIENRIGLNLLIPKKHNDYIFISKKGNPYDISVLNTFLRKMKDELNLKTKLSTHIFRHTHISMLAELGVPLNVIMDRVGHSDRGTTEKIYTHVTNKSKSDLINKLNEL</sequence>
<feature type="domain" description="Tyr recombinase" evidence="4">
    <location>
        <begin position="190"/>
        <end position="385"/>
    </location>
</feature>
<gene>
    <name evidence="5" type="ORF">ACFSBK_07560</name>
</gene>
<dbReference type="Gene3D" id="1.10.443.10">
    <property type="entry name" value="Intergrase catalytic core"/>
    <property type="match status" value="1"/>
</dbReference>
<evidence type="ECO:0000256" key="2">
    <source>
        <dbReference type="ARBA" id="ARBA00023125"/>
    </source>
</evidence>
<dbReference type="EMBL" id="JBHUFF010000013">
    <property type="protein sequence ID" value="MFD1799708.1"/>
    <property type="molecule type" value="Genomic_DNA"/>
</dbReference>
<dbReference type="InterPro" id="IPR002104">
    <property type="entry name" value="Integrase_catalytic"/>
</dbReference>
<organism evidence="5 6">
    <name type="scientific">Carnobacterium antarcticum</name>
    <dbReference type="NCBI Taxonomy" id="2126436"/>
    <lineage>
        <taxon>Bacteria</taxon>
        <taxon>Bacillati</taxon>
        <taxon>Bacillota</taxon>
        <taxon>Bacilli</taxon>
        <taxon>Lactobacillales</taxon>
        <taxon>Carnobacteriaceae</taxon>
        <taxon>Carnobacterium</taxon>
    </lineage>
</organism>
<evidence type="ECO:0000313" key="5">
    <source>
        <dbReference type="EMBL" id="MFD1799708.1"/>
    </source>
</evidence>
<evidence type="ECO:0000259" key="4">
    <source>
        <dbReference type="PROSITE" id="PS51898"/>
    </source>
</evidence>
<dbReference type="PROSITE" id="PS51898">
    <property type="entry name" value="TYR_RECOMBINASE"/>
    <property type="match status" value="1"/>
</dbReference>
<proteinExistence type="inferred from homology"/>
<dbReference type="Gene3D" id="1.10.150.130">
    <property type="match status" value="1"/>
</dbReference>
<evidence type="ECO:0000256" key="3">
    <source>
        <dbReference type="ARBA" id="ARBA00023172"/>
    </source>
</evidence>
<dbReference type="InterPro" id="IPR050090">
    <property type="entry name" value="Tyrosine_recombinase_XerCD"/>
</dbReference>
<dbReference type="Proteomes" id="UP001597285">
    <property type="component" value="Unassembled WGS sequence"/>
</dbReference>
<dbReference type="InterPro" id="IPR013762">
    <property type="entry name" value="Integrase-like_cat_sf"/>
</dbReference>
<dbReference type="Pfam" id="PF00589">
    <property type="entry name" value="Phage_integrase"/>
    <property type="match status" value="1"/>
</dbReference>
<accession>A0ABW4NNM7</accession>
<dbReference type="PANTHER" id="PTHR30349:SF64">
    <property type="entry name" value="PROPHAGE INTEGRASE INTD-RELATED"/>
    <property type="match status" value="1"/>
</dbReference>
<keyword evidence="2" id="KW-0238">DNA-binding</keyword>
<comment type="similarity">
    <text evidence="1">Belongs to the 'phage' integrase family.</text>
</comment>
<keyword evidence="6" id="KW-1185">Reference proteome</keyword>
<reference evidence="6" key="1">
    <citation type="journal article" date="2019" name="Int. J. Syst. Evol. Microbiol.">
        <title>The Global Catalogue of Microorganisms (GCM) 10K type strain sequencing project: providing services to taxonomists for standard genome sequencing and annotation.</title>
        <authorList>
            <consortium name="The Broad Institute Genomics Platform"/>
            <consortium name="The Broad Institute Genome Sequencing Center for Infectious Disease"/>
            <person name="Wu L."/>
            <person name="Ma J."/>
        </authorList>
    </citation>
    <scope>NUCLEOTIDE SEQUENCE [LARGE SCALE GENOMIC DNA]</scope>
    <source>
        <strain evidence="6">KCTC 42143</strain>
    </source>
</reference>